<evidence type="ECO:0000256" key="8">
    <source>
        <dbReference type="ARBA" id="ARBA00022741"/>
    </source>
</evidence>
<organism evidence="16 17">
    <name type="scientific">Arthrobacter wenxiniae</name>
    <dbReference type="NCBI Taxonomy" id="2713570"/>
    <lineage>
        <taxon>Bacteria</taxon>
        <taxon>Bacillati</taxon>
        <taxon>Actinomycetota</taxon>
        <taxon>Actinomycetes</taxon>
        <taxon>Micrococcales</taxon>
        <taxon>Micrococcaceae</taxon>
        <taxon>Arthrobacter</taxon>
    </lineage>
</organism>
<dbReference type="SMART" id="SM00387">
    <property type="entry name" value="HATPase_c"/>
    <property type="match status" value="1"/>
</dbReference>
<dbReference type="EMBL" id="JAAMFM010000015">
    <property type="protein sequence ID" value="NVM95497.1"/>
    <property type="molecule type" value="Genomic_DNA"/>
</dbReference>
<dbReference type="GO" id="GO:0000155">
    <property type="term" value="F:phosphorelay sensor kinase activity"/>
    <property type="evidence" value="ECO:0007669"/>
    <property type="project" value="InterPro"/>
</dbReference>
<evidence type="ECO:0000313" key="16">
    <source>
        <dbReference type="EMBL" id="NVM95497.1"/>
    </source>
</evidence>
<dbReference type="Pfam" id="PF02518">
    <property type="entry name" value="HATPase_c"/>
    <property type="match status" value="1"/>
</dbReference>
<dbReference type="InterPro" id="IPR039506">
    <property type="entry name" value="SPOB_a"/>
</dbReference>
<evidence type="ECO:0000256" key="13">
    <source>
        <dbReference type="ARBA" id="ARBA00023136"/>
    </source>
</evidence>
<keyword evidence="11 14" id="KW-1133">Transmembrane helix</keyword>
<keyword evidence="5" id="KW-0597">Phosphoprotein</keyword>
<evidence type="ECO:0000256" key="10">
    <source>
        <dbReference type="ARBA" id="ARBA00022840"/>
    </source>
</evidence>
<dbReference type="Proteomes" id="UP000543556">
    <property type="component" value="Unassembled WGS sequence"/>
</dbReference>
<feature type="transmembrane region" description="Helical" evidence="14">
    <location>
        <begin position="12"/>
        <end position="32"/>
    </location>
</feature>
<comment type="caution">
    <text evidence="16">The sequence shown here is derived from an EMBL/GenBank/DDBJ whole genome shotgun (WGS) entry which is preliminary data.</text>
</comment>
<evidence type="ECO:0000256" key="9">
    <source>
        <dbReference type="ARBA" id="ARBA00022777"/>
    </source>
</evidence>
<keyword evidence="12" id="KW-0902">Two-component regulatory system</keyword>
<evidence type="ECO:0000256" key="4">
    <source>
        <dbReference type="ARBA" id="ARBA00022475"/>
    </source>
</evidence>
<dbReference type="PROSITE" id="PS50109">
    <property type="entry name" value="HIS_KIN"/>
    <property type="match status" value="1"/>
</dbReference>
<keyword evidence="9 16" id="KW-0418">Kinase</keyword>
<feature type="domain" description="Histidine kinase" evidence="15">
    <location>
        <begin position="424"/>
        <end position="543"/>
    </location>
</feature>
<reference evidence="16 17" key="1">
    <citation type="submission" date="2020-02" db="EMBL/GenBank/DDBJ databases">
        <title>Genome sequence of strain AETb3-4.</title>
        <authorList>
            <person name="Gao J."/>
            <person name="Zhang X."/>
        </authorList>
    </citation>
    <scope>NUCLEOTIDE SEQUENCE [LARGE SCALE GENOMIC DNA]</scope>
    <source>
        <strain evidence="16 17">AETb3-4</strain>
    </source>
</reference>
<gene>
    <name evidence="16" type="ORF">G6034_11330</name>
</gene>
<evidence type="ECO:0000256" key="6">
    <source>
        <dbReference type="ARBA" id="ARBA00022679"/>
    </source>
</evidence>
<evidence type="ECO:0000256" key="7">
    <source>
        <dbReference type="ARBA" id="ARBA00022692"/>
    </source>
</evidence>
<dbReference type="SUPFAM" id="SSF55874">
    <property type="entry name" value="ATPase domain of HSP90 chaperone/DNA topoisomerase II/histidine kinase"/>
    <property type="match status" value="1"/>
</dbReference>
<dbReference type="InterPro" id="IPR004358">
    <property type="entry name" value="Sig_transdc_His_kin-like_C"/>
</dbReference>
<evidence type="ECO:0000256" key="11">
    <source>
        <dbReference type="ARBA" id="ARBA00022989"/>
    </source>
</evidence>
<dbReference type="InterPro" id="IPR016120">
    <property type="entry name" value="Sig_transdc_His_kin_SpoOB"/>
</dbReference>
<dbReference type="Pfam" id="PF17203">
    <property type="entry name" value="sCache_3_2"/>
    <property type="match status" value="1"/>
</dbReference>
<protein>
    <recommendedName>
        <fullName evidence="3">histidine kinase</fullName>
        <ecNumber evidence="3">2.7.13.3</ecNumber>
    </recommendedName>
</protein>
<keyword evidence="8" id="KW-0547">Nucleotide-binding</keyword>
<keyword evidence="13 14" id="KW-0472">Membrane</keyword>
<dbReference type="SUPFAM" id="SSF55890">
    <property type="entry name" value="Sporulation response regulatory protein Spo0B"/>
    <property type="match status" value="1"/>
</dbReference>
<evidence type="ECO:0000256" key="12">
    <source>
        <dbReference type="ARBA" id="ARBA00023012"/>
    </source>
</evidence>
<dbReference type="GO" id="GO:0005524">
    <property type="term" value="F:ATP binding"/>
    <property type="evidence" value="ECO:0007669"/>
    <property type="project" value="UniProtKB-KW"/>
</dbReference>
<proteinExistence type="predicted"/>
<feature type="transmembrane region" description="Helical" evidence="14">
    <location>
        <begin position="171"/>
        <end position="194"/>
    </location>
</feature>
<evidence type="ECO:0000256" key="1">
    <source>
        <dbReference type="ARBA" id="ARBA00000085"/>
    </source>
</evidence>
<dbReference type="Pfam" id="PF14689">
    <property type="entry name" value="SPOB_a"/>
    <property type="match status" value="1"/>
</dbReference>
<keyword evidence="7 14" id="KW-0812">Transmembrane</keyword>
<dbReference type="InterPro" id="IPR036890">
    <property type="entry name" value="HATPase_C_sf"/>
</dbReference>
<dbReference type="InterPro" id="IPR029151">
    <property type="entry name" value="Sensor-like_sf"/>
</dbReference>
<dbReference type="PANTHER" id="PTHR44936">
    <property type="entry name" value="SENSOR PROTEIN CREC"/>
    <property type="match status" value="1"/>
</dbReference>
<sequence length="560" mass="58308">MRRRMTLRAQLLMLQVVIVLITVVGTGAVAIFTQEHQLRSNYRDRMIGVAQSVATNPVIIEAFGAKDPSQVIQPITELISQSSGIAYAVVMNADGIRYSHPDPAQIGKHVSTDPSEVLSGDMYVGTQTGTLGTSWRVKAPIFNAAHAVIGAVSVGVLESDLRSEYLSNATWLFVTIGIAAIFGVVGAAWVTVVIRRRIFGLEPEQIAGLLEEREAILHGVREGVVAVDDGGRIVLVNDAAVGLLSLEGGPTLVGTLARDSLDVELVRLLDSGGDEQSLVLSGERVLLARRDKAKIGGRDVGSILILRDNTELHTLLRDLDGVQGVADGLRAQAHGFANKLHVISGLLELGRVEQAVSFISNERSGGTLAGVTGRTGIQELEVAALLLMKQARAEELGIATTIDPDSTLPVLASRASAEILRADLVTIIGNLLDNAAEATGSGGRISVSVRERQAPNCAGTLVISVSDSGGGIAPALRERVFTPGYSSKAARPGPVSTGRGIGLTLVKRIATRHGGTVEIGSGLPASGHPGHGARITVTLPFPSADIAPAEPAGASAGGTP</sequence>
<evidence type="ECO:0000259" key="15">
    <source>
        <dbReference type="PROSITE" id="PS50109"/>
    </source>
</evidence>
<dbReference type="AlphaFoldDB" id="A0A7Y7LZ16"/>
<dbReference type="PRINTS" id="PR00344">
    <property type="entry name" value="BCTRLSENSOR"/>
</dbReference>
<accession>A0A7Y7LZ16</accession>
<comment type="catalytic activity">
    <reaction evidence="1">
        <text>ATP + protein L-histidine = ADP + protein N-phospho-L-histidine.</text>
        <dbReference type="EC" id="2.7.13.3"/>
    </reaction>
</comment>
<dbReference type="SUPFAM" id="SSF103190">
    <property type="entry name" value="Sensory domain-like"/>
    <property type="match status" value="1"/>
</dbReference>
<dbReference type="GO" id="GO:0005886">
    <property type="term" value="C:plasma membrane"/>
    <property type="evidence" value="ECO:0007669"/>
    <property type="project" value="UniProtKB-SubCell"/>
</dbReference>
<dbReference type="Gene3D" id="3.30.450.20">
    <property type="entry name" value="PAS domain"/>
    <property type="match status" value="2"/>
</dbReference>
<evidence type="ECO:0000256" key="2">
    <source>
        <dbReference type="ARBA" id="ARBA00004651"/>
    </source>
</evidence>
<dbReference type="InterPro" id="IPR003594">
    <property type="entry name" value="HATPase_dom"/>
</dbReference>
<dbReference type="EC" id="2.7.13.3" evidence="3"/>
<dbReference type="InterPro" id="IPR050980">
    <property type="entry name" value="2C_sensor_his_kinase"/>
</dbReference>
<evidence type="ECO:0000313" key="17">
    <source>
        <dbReference type="Proteomes" id="UP000543556"/>
    </source>
</evidence>
<dbReference type="PANTHER" id="PTHR44936:SF10">
    <property type="entry name" value="SENSOR PROTEIN RSTB"/>
    <property type="match status" value="1"/>
</dbReference>
<dbReference type="InterPro" id="IPR005467">
    <property type="entry name" value="His_kinase_dom"/>
</dbReference>
<dbReference type="Gene3D" id="3.30.565.10">
    <property type="entry name" value="Histidine kinase-like ATPase, C-terminal domain"/>
    <property type="match status" value="1"/>
</dbReference>
<keyword evidence="10" id="KW-0067">ATP-binding</keyword>
<evidence type="ECO:0000256" key="14">
    <source>
        <dbReference type="SAM" id="Phobius"/>
    </source>
</evidence>
<name>A0A7Y7LZ16_9MICC</name>
<comment type="subcellular location">
    <subcellularLocation>
        <location evidence="2">Cell membrane</location>
        <topology evidence="2">Multi-pass membrane protein</topology>
    </subcellularLocation>
</comment>
<dbReference type="InterPro" id="IPR033463">
    <property type="entry name" value="sCache_3"/>
</dbReference>
<keyword evidence="17" id="KW-1185">Reference proteome</keyword>
<evidence type="ECO:0000256" key="3">
    <source>
        <dbReference type="ARBA" id="ARBA00012438"/>
    </source>
</evidence>
<dbReference type="Gene3D" id="1.10.287.130">
    <property type="match status" value="1"/>
</dbReference>
<keyword evidence="4" id="KW-1003">Cell membrane</keyword>
<evidence type="ECO:0000256" key="5">
    <source>
        <dbReference type="ARBA" id="ARBA00022553"/>
    </source>
</evidence>
<keyword evidence="6" id="KW-0808">Transferase</keyword>